<dbReference type="PANTHER" id="PTHR10024">
    <property type="entry name" value="SYNAPTOTAGMIN"/>
    <property type="match status" value="1"/>
</dbReference>
<protein>
    <submittedName>
        <fullName evidence="1">Synaptotagmin-6 isoform X4</fullName>
    </submittedName>
</protein>
<dbReference type="GO" id="GO:0017156">
    <property type="term" value="P:calcium-ion regulated exocytosis"/>
    <property type="evidence" value="ECO:0007669"/>
    <property type="project" value="TreeGrafter"/>
</dbReference>
<dbReference type="PROSITE" id="PS50004">
    <property type="entry name" value="C2"/>
    <property type="match status" value="1"/>
</dbReference>
<feature type="non-terminal residue" evidence="1">
    <location>
        <position position="295"/>
    </location>
</feature>
<dbReference type="OrthoDB" id="67700at2759"/>
<dbReference type="GO" id="GO:0000149">
    <property type="term" value="F:SNARE binding"/>
    <property type="evidence" value="ECO:0007669"/>
    <property type="project" value="TreeGrafter"/>
</dbReference>
<name>A0A7D9L1H1_PARCT</name>
<dbReference type="Proteomes" id="UP001152795">
    <property type="component" value="Unassembled WGS sequence"/>
</dbReference>
<dbReference type="AlphaFoldDB" id="A0A7D9L1H1"/>
<comment type="caution">
    <text evidence="1">The sequence shown here is derived from an EMBL/GenBank/DDBJ whole genome shotgun (WGS) entry which is preliminary data.</text>
</comment>
<organism evidence="1 2">
    <name type="scientific">Paramuricea clavata</name>
    <name type="common">Red gorgonian</name>
    <name type="synonym">Violescent sea-whip</name>
    <dbReference type="NCBI Taxonomy" id="317549"/>
    <lineage>
        <taxon>Eukaryota</taxon>
        <taxon>Metazoa</taxon>
        <taxon>Cnidaria</taxon>
        <taxon>Anthozoa</taxon>
        <taxon>Octocorallia</taxon>
        <taxon>Malacalcyonacea</taxon>
        <taxon>Plexauridae</taxon>
        <taxon>Paramuricea</taxon>
    </lineage>
</organism>
<dbReference type="SMART" id="SM00239">
    <property type="entry name" value="C2"/>
    <property type="match status" value="1"/>
</dbReference>
<dbReference type="GO" id="GO:0005509">
    <property type="term" value="F:calcium ion binding"/>
    <property type="evidence" value="ECO:0007669"/>
    <property type="project" value="TreeGrafter"/>
</dbReference>
<dbReference type="GO" id="GO:0005544">
    <property type="term" value="F:calcium-dependent phospholipid binding"/>
    <property type="evidence" value="ECO:0007669"/>
    <property type="project" value="TreeGrafter"/>
</dbReference>
<dbReference type="Gene3D" id="2.60.40.150">
    <property type="entry name" value="C2 domain"/>
    <property type="match status" value="1"/>
</dbReference>
<dbReference type="GO" id="GO:0005886">
    <property type="term" value="C:plasma membrane"/>
    <property type="evidence" value="ECO:0007669"/>
    <property type="project" value="TreeGrafter"/>
</dbReference>
<dbReference type="SUPFAM" id="SSF49562">
    <property type="entry name" value="C2 domain (Calcium/lipid-binding domain, CaLB)"/>
    <property type="match status" value="1"/>
</dbReference>
<dbReference type="GO" id="GO:0001786">
    <property type="term" value="F:phosphatidylserine binding"/>
    <property type="evidence" value="ECO:0007669"/>
    <property type="project" value="TreeGrafter"/>
</dbReference>
<evidence type="ECO:0000313" key="2">
    <source>
        <dbReference type="Proteomes" id="UP001152795"/>
    </source>
</evidence>
<gene>
    <name evidence="1" type="ORF">PACLA_8A055531</name>
</gene>
<dbReference type="GO" id="GO:0030276">
    <property type="term" value="F:clathrin binding"/>
    <property type="evidence" value="ECO:0007669"/>
    <property type="project" value="TreeGrafter"/>
</dbReference>
<dbReference type="InterPro" id="IPR035892">
    <property type="entry name" value="C2_domain_sf"/>
</dbReference>
<dbReference type="Pfam" id="PF00168">
    <property type="entry name" value="C2"/>
    <property type="match status" value="1"/>
</dbReference>
<evidence type="ECO:0000313" key="1">
    <source>
        <dbReference type="EMBL" id="CAB4024882.1"/>
    </source>
</evidence>
<proteinExistence type="predicted"/>
<dbReference type="GO" id="GO:0070382">
    <property type="term" value="C:exocytic vesicle"/>
    <property type="evidence" value="ECO:0007669"/>
    <property type="project" value="TreeGrafter"/>
</dbReference>
<keyword evidence="2" id="KW-1185">Reference proteome</keyword>
<dbReference type="PANTHER" id="PTHR10024:SF348">
    <property type="entry name" value="SYNAPTOTAGMIN-17"/>
    <property type="match status" value="1"/>
</dbReference>
<dbReference type="EMBL" id="CACRXK020013284">
    <property type="protein sequence ID" value="CAB4024882.1"/>
    <property type="molecule type" value="Genomic_DNA"/>
</dbReference>
<reference evidence="1" key="1">
    <citation type="submission" date="2020-04" db="EMBL/GenBank/DDBJ databases">
        <authorList>
            <person name="Alioto T."/>
            <person name="Alioto T."/>
            <person name="Gomez Garrido J."/>
        </authorList>
    </citation>
    <scope>NUCLEOTIDE SEQUENCE</scope>
    <source>
        <strain evidence="1">A484AB</strain>
    </source>
</reference>
<accession>A0A7D9L1H1</accession>
<sequence>MNDIAILSVAICAVVLVFAAVFISYVYRRRHRRHVIGEKSSPFKPSYEVVTMRPSTGSSSDLLGTSMGPDVSPVTPTEFFGADYVSHPVAHPRLKDINRSMSSFDDFGEIDPAMYEIENADDSATQTPFLGEIKFSLLYDAFRNILRVTLMAAFNLARPEADDSKHLNPYVTLTLQPEYHHLLQSKVQQKTRAPIFNEKFEFEVMFSNLYSQTLWFTVFNFSSDSRHTVIGQAVLPLEDLQPSVEQIFSLDLKPTTERMQLGDILFSLGYLRIAGRLTLIVMKARNLPQASVKGT</sequence>
<dbReference type="InterPro" id="IPR000008">
    <property type="entry name" value="C2_dom"/>
</dbReference>